<reference evidence="12 13" key="2">
    <citation type="submission" date="2018-11" db="EMBL/GenBank/DDBJ databases">
        <authorList>
            <consortium name="Pathogen Informatics"/>
        </authorList>
    </citation>
    <scope>NUCLEOTIDE SEQUENCE [LARGE SCALE GENOMIC DNA]</scope>
</reference>
<dbReference type="PANTHER" id="PTHR12980:SF0">
    <property type="entry name" value="CYTOCHROME B-C1 COMPLEX SUBUNIT 9"/>
    <property type="match status" value="1"/>
</dbReference>
<dbReference type="InterPro" id="IPR008027">
    <property type="entry name" value="QCR9"/>
</dbReference>
<sequence length="55" mass="6255">MFKAFYNYILRRPSVMFTTAVISAFGFEITVDKGVDKLFARVNKGVSCEFLSIIL</sequence>
<dbReference type="Proteomes" id="UP000278807">
    <property type="component" value="Unassembled WGS sequence"/>
</dbReference>
<dbReference type="GO" id="GO:0045275">
    <property type="term" value="C:respiratory chain complex III"/>
    <property type="evidence" value="ECO:0007669"/>
    <property type="project" value="UniProtKB-UniRule"/>
</dbReference>
<keyword evidence="10" id="KW-0472">Membrane</keyword>
<evidence type="ECO:0000256" key="7">
    <source>
        <dbReference type="ARBA" id="ARBA00022982"/>
    </source>
</evidence>
<dbReference type="GO" id="GO:0006122">
    <property type="term" value="P:mitochondrial electron transport, ubiquinol to cytochrome c"/>
    <property type="evidence" value="ECO:0007669"/>
    <property type="project" value="UniProtKB-UniRule"/>
</dbReference>
<evidence type="ECO:0000256" key="9">
    <source>
        <dbReference type="ARBA" id="ARBA00023128"/>
    </source>
</evidence>
<comment type="similarity">
    <text evidence="2 11">Belongs to the UQCR10/QCR9 family.</text>
</comment>
<organism evidence="14">
    <name type="scientific">Rodentolepis nana</name>
    <name type="common">Dwarf tapeworm</name>
    <name type="synonym">Hymenolepis nana</name>
    <dbReference type="NCBI Taxonomy" id="102285"/>
    <lineage>
        <taxon>Eukaryota</taxon>
        <taxon>Metazoa</taxon>
        <taxon>Spiralia</taxon>
        <taxon>Lophotrochozoa</taxon>
        <taxon>Platyhelminthes</taxon>
        <taxon>Cestoda</taxon>
        <taxon>Eucestoda</taxon>
        <taxon>Cyclophyllidea</taxon>
        <taxon>Hymenolepididae</taxon>
        <taxon>Rodentolepis</taxon>
    </lineage>
</organism>
<dbReference type="AlphaFoldDB" id="A0A0R3T2Y2"/>
<comment type="subunit">
    <text evidence="11">Component of the ubiquinol-cytochrome c oxidoreductase (cytochrome b-c1 complex, complex III, CIII), a multisubunit enzyme composed of 3 respiratory subunits cytochrome b, cytochrome c1 and Rieske protein, 2 core protein subunits, and additional low-molecular weight protein subunits.</text>
</comment>
<dbReference type="Pfam" id="PF05365">
    <property type="entry name" value="UCR_UQCRX_QCR9"/>
    <property type="match status" value="1"/>
</dbReference>
<evidence type="ECO:0000256" key="10">
    <source>
        <dbReference type="ARBA" id="ARBA00023136"/>
    </source>
</evidence>
<keyword evidence="6 11" id="KW-0999">Mitochondrion inner membrane</keyword>
<evidence type="ECO:0000256" key="3">
    <source>
        <dbReference type="ARBA" id="ARBA00022448"/>
    </source>
</evidence>
<evidence type="ECO:0000256" key="4">
    <source>
        <dbReference type="ARBA" id="ARBA00022660"/>
    </source>
</evidence>
<gene>
    <name evidence="12" type="ORF">HNAJ_LOCUS1333</name>
</gene>
<keyword evidence="9 11" id="KW-0496">Mitochondrion</keyword>
<accession>A0A0R3T2Y2</accession>
<dbReference type="InterPro" id="IPR036656">
    <property type="entry name" value="QCR9_sf"/>
</dbReference>
<keyword evidence="8" id="KW-1133">Transmembrane helix</keyword>
<keyword evidence="4 11" id="KW-0679">Respiratory chain</keyword>
<protein>
    <recommendedName>
        <fullName evidence="11">Complex III subunit 9</fullName>
    </recommendedName>
</protein>
<evidence type="ECO:0000256" key="11">
    <source>
        <dbReference type="RuleBase" id="RU368056"/>
    </source>
</evidence>
<dbReference type="Gene3D" id="1.20.5.260">
    <property type="entry name" value="Cytochrome b-c1 complex subunit 9"/>
    <property type="match status" value="1"/>
</dbReference>
<keyword evidence="5" id="KW-0812">Transmembrane</keyword>
<reference evidence="14" key="1">
    <citation type="submission" date="2017-02" db="UniProtKB">
        <authorList>
            <consortium name="WormBaseParasite"/>
        </authorList>
    </citation>
    <scope>IDENTIFICATION</scope>
</reference>
<dbReference type="WBParaSite" id="HNAJ_0000133401-mRNA-1">
    <property type="protein sequence ID" value="HNAJ_0000133401-mRNA-1"/>
    <property type="gene ID" value="HNAJ_0000133401"/>
</dbReference>
<dbReference type="SUPFAM" id="SSF81514">
    <property type="entry name" value="Subunit X (non-heme 7 kDa protein) of cytochrome bc1 complex (Ubiquinol-cytochrome c reductase)"/>
    <property type="match status" value="1"/>
</dbReference>
<evidence type="ECO:0000256" key="8">
    <source>
        <dbReference type="ARBA" id="ARBA00022989"/>
    </source>
</evidence>
<keyword evidence="3 11" id="KW-0813">Transport</keyword>
<dbReference type="EMBL" id="UZAE01000505">
    <property type="protein sequence ID" value="VDN97192.1"/>
    <property type="molecule type" value="Genomic_DNA"/>
</dbReference>
<keyword evidence="13" id="KW-1185">Reference proteome</keyword>
<proteinExistence type="inferred from homology"/>
<evidence type="ECO:0000313" key="12">
    <source>
        <dbReference type="EMBL" id="VDN97192.1"/>
    </source>
</evidence>
<evidence type="ECO:0000256" key="2">
    <source>
        <dbReference type="ARBA" id="ARBA00007856"/>
    </source>
</evidence>
<name>A0A0R3T2Y2_RODNA</name>
<comment type="function">
    <text evidence="11">Component of the ubiquinol-cytochrome c oxidoreductase, a multisubunit transmembrane complex that is part of the mitochondrial electron transport chain which drives oxidative phosphorylation. The complex plays an important role in the uptake of multiple carbon sources present in different host niches.</text>
</comment>
<comment type="subcellular location">
    <subcellularLocation>
        <location evidence="1 11">Mitochondrion inner membrane</location>
        <topology evidence="1 11">Single-pass membrane protein</topology>
    </subcellularLocation>
</comment>
<dbReference type="GO" id="GO:0005743">
    <property type="term" value="C:mitochondrial inner membrane"/>
    <property type="evidence" value="ECO:0007669"/>
    <property type="project" value="UniProtKB-SubCell"/>
</dbReference>
<evidence type="ECO:0000313" key="13">
    <source>
        <dbReference type="Proteomes" id="UP000278807"/>
    </source>
</evidence>
<evidence type="ECO:0000256" key="1">
    <source>
        <dbReference type="ARBA" id="ARBA00004434"/>
    </source>
</evidence>
<evidence type="ECO:0000256" key="6">
    <source>
        <dbReference type="ARBA" id="ARBA00022792"/>
    </source>
</evidence>
<evidence type="ECO:0000313" key="14">
    <source>
        <dbReference type="WBParaSite" id="HNAJ_0000133401-mRNA-1"/>
    </source>
</evidence>
<dbReference type="PANTHER" id="PTHR12980">
    <property type="entry name" value="UBIQUINOL-CYTOCHROME C REDUCTASE COMPLEX, SUBUNIT X"/>
    <property type="match status" value="1"/>
</dbReference>
<keyword evidence="7 11" id="KW-0249">Electron transport</keyword>
<dbReference type="OrthoDB" id="44067at2759"/>
<evidence type="ECO:0000256" key="5">
    <source>
        <dbReference type="ARBA" id="ARBA00022692"/>
    </source>
</evidence>